<accession>A0ABX7GJU0</accession>
<keyword evidence="3" id="KW-1185">Reference proteome</keyword>
<organism evidence="2 3">
    <name type="scientific">Pseudomonas granadensis</name>
    <dbReference type="NCBI Taxonomy" id="1421430"/>
    <lineage>
        <taxon>Bacteria</taxon>
        <taxon>Pseudomonadati</taxon>
        <taxon>Pseudomonadota</taxon>
        <taxon>Gammaproteobacteria</taxon>
        <taxon>Pseudomonadales</taxon>
        <taxon>Pseudomonadaceae</taxon>
        <taxon>Pseudomonas</taxon>
    </lineage>
</organism>
<reference evidence="2 3" key="1">
    <citation type="submission" date="2021-02" db="EMBL/GenBank/DDBJ databases">
        <authorList>
            <person name="Cea Torrescassana E."/>
        </authorList>
    </citation>
    <scope>NUCLEOTIDE SEQUENCE [LARGE SCALE GENOMIC DNA]</scope>
    <source>
        <strain evidence="2 3">CT364</strain>
    </source>
</reference>
<keyword evidence="1" id="KW-0732">Signal</keyword>
<protein>
    <submittedName>
        <fullName evidence="2">Uncharacterized protein</fullName>
    </submittedName>
</protein>
<feature type="chain" id="PRO_5047191669" evidence="1">
    <location>
        <begin position="23"/>
        <end position="105"/>
    </location>
</feature>
<dbReference type="RefSeq" id="WP_203421068.1">
    <property type="nucleotide sequence ID" value="NZ_CP069352.1"/>
</dbReference>
<dbReference type="EMBL" id="CP069352">
    <property type="protein sequence ID" value="QRK85616.1"/>
    <property type="molecule type" value="Genomic_DNA"/>
</dbReference>
<feature type="signal peptide" evidence="1">
    <location>
        <begin position="1"/>
        <end position="22"/>
    </location>
</feature>
<gene>
    <name evidence="2" type="ORF">JN757_07560</name>
</gene>
<dbReference type="Proteomes" id="UP000663686">
    <property type="component" value="Chromosome"/>
</dbReference>
<evidence type="ECO:0000313" key="3">
    <source>
        <dbReference type="Proteomes" id="UP000663686"/>
    </source>
</evidence>
<sequence length="105" mass="11146">MKSMWISAAAFCGWLMAGQAWSDCTPPAVSGDADFSVCKDWPAHPGQSISAKATFERAAGSDVGTSGFYDLDLSIAQDVTESKPVSTTLRYDGKSYVLPQGFKGL</sequence>
<reference evidence="2 3" key="2">
    <citation type="submission" date="2021-03" db="EMBL/GenBank/DDBJ databases">
        <title>P. granadensis CT364 genome publication.</title>
        <authorList>
            <person name="Stach J."/>
            <person name="Montero-Calasanz Md.C."/>
        </authorList>
    </citation>
    <scope>NUCLEOTIDE SEQUENCE [LARGE SCALE GENOMIC DNA]</scope>
    <source>
        <strain evidence="2 3">CT364</strain>
    </source>
</reference>
<evidence type="ECO:0000313" key="2">
    <source>
        <dbReference type="EMBL" id="QRK85616.1"/>
    </source>
</evidence>
<name>A0ABX7GJU0_9PSED</name>
<evidence type="ECO:0000256" key="1">
    <source>
        <dbReference type="SAM" id="SignalP"/>
    </source>
</evidence>
<proteinExistence type="predicted"/>